<keyword evidence="2" id="KW-1185">Reference proteome</keyword>
<sequence>MTLSITPGASSGIGAATALHFASLGSDLALVGRNLANLEAIRKQIADAGHTVKVALIVADLSKEGDTISAVNKTVEAFGKLDVLVNSAGILTRGTTENTTLQAYDELMNVNLRSVFHLIQLSIPHLRRTKGAIVNVSSVTGLRAFPGVLAYNLSKAGLDQLTRTAALELAADGVRVNAVNPGVIVTDVHKRGGMGDQEYEKFLEHSKTTHAMGRVGEAIEVAKAIAFLASDDSSFTTGASLPVDGGRSQMCPR</sequence>
<dbReference type="SUPFAM" id="SSF51735">
    <property type="entry name" value="NAD(P)-binding Rossmann-fold domains"/>
    <property type="match status" value="1"/>
</dbReference>
<name>A0A7R9M4X4_9ACAR</name>
<dbReference type="Proteomes" id="UP000728032">
    <property type="component" value="Unassembled WGS sequence"/>
</dbReference>
<protein>
    <submittedName>
        <fullName evidence="1">Uncharacterized protein</fullName>
    </submittedName>
</protein>
<dbReference type="PANTHER" id="PTHR43975">
    <property type="entry name" value="ZGC:101858"/>
    <property type="match status" value="1"/>
</dbReference>
<proteinExistence type="predicted"/>
<reference evidence="1" key="1">
    <citation type="submission" date="2020-11" db="EMBL/GenBank/DDBJ databases">
        <authorList>
            <person name="Tran Van P."/>
        </authorList>
    </citation>
    <scope>NUCLEOTIDE SEQUENCE</scope>
</reference>
<dbReference type="AlphaFoldDB" id="A0A7R9M4X4"/>
<gene>
    <name evidence="1" type="ORF">ONB1V03_LOCUS10278</name>
</gene>
<dbReference type="PRINTS" id="PR00081">
    <property type="entry name" value="GDHRDH"/>
</dbReference>
<dbReference type="PANTHER" id="PTHR43975:SF5">
    <property type="entry name" value="PUTATIVE-RELATED"/>
    <property type="match status" value="1"/>
</dbReference>
<dbReference type="EMBL" id="OC921705">
    <property type="protein sequence ID" value="CAD7653625.1"/>
    <property type="molecule type" value="Genomic_DNA"/>
</dbReference>
<dbReference type="PRINTS" id="PR00080">
    <property type="entry name" value="SDRFAMILY"/>
</dbReference>
<dbReference type="OrthoDB" id="6420014at2759"/>
<organism evidence="1">
    <name type="scientific">Oppiella nova</name>
    <dbReference type="NCBI Taxonomy" id="334625"/>
    <lineage>
        <taxon>Eukaryota</taxon>
        <taxon>Metazoa</taxon>
        <taxon>Ecdysozoa</taxon>
        <taxon>Arthropoda</taxon>
        <taxon>Chelicerata</taxon>
        <taxon>Arachnida</taxon>
        <taxon>Acari</taxon>
        <taxon>Acariformes</taxon>
        <taxon>Sarcoptiformes</taxon>
        <taxon>Oribatida</taxon>
        <taxon>Brachypylina</taxon>
        <taxon>Oppioidea</taxon>
        <taxon>Oppiidae</taxon>
        <taxon>Oppiella</taxon>
    </lineage>
</organism>
<dbReference type="InterPro" id="IPR036291">
    <property type="entry name" value="NAD(P)-bd_dom_sf"/>
</dbReference>
<dbReference type="InterPro" id="IPR002347">
    <property type="entry name" value="SDR_fam"/>
</dbReference>
<dbReference type="Gene3D" id="3.40.50.720">
    <property type="entry name" value="NAD(P)-binding Rossmann-like Domain"/>
    <property type="match status" value="1"/>
</dbReference>
<evidence type="ECO:0000313" key="1">
    <source>
        <dbReference type="EMBL" id="CAD7653625.1"/>
    </source>
</evidence>
<dbReference type="FunFam" id="3.40.50.720:FF:000084">
    <property type="entry name" value="Short-chain dehydrogenase reductase"/>
    <property type="match status" value="1"/>
</dbReference>
<evidence type="ECO:0000313" key="2">
    <source>
        <dbReference type="Proteomes" id="UP000728032"/>
    </source>
</evidence>
<dbReference type="Pfam" id="PF13561">
    <property type="entry name" value="adh_short_C2"/>
    <property type="match status" value="1"/>
</dbReference>
<dbReference type="EMBL" id="CAJPVJ010006880">
    <property type="protein sequence ID" value="CAG2170812.1"/>
    <property type="molecule type" value="Genomic_DNA"/>
</dbReference>
<accession>A0A7R9M4X4</accession>